<evidence type="ECO:0000313" key="2">
    <source>
        <dbReference type="Proteomes" id="UP000309997"/>
    </source>
</evidence>
<protein>
    <submittedName>
        <fullName evidence="1">Uncharacterized protein</fullName>
    </submittedName>
</protein>
<dbReference type="EMBL" id="RCHU02000001">
    <property type="protein sequence ID" value="KAL3609698.1"/>
    <property type="molecule type" value="Genomic_DNA"/>
</dbReference>
<name>A0ACC4CWN5_POPAL</name>
<gene>
    <name evidence="1" type="ORF">D5086_000718</name>
</gene>
<accession>A0ACC4CWN5</accession>
<evidence type="ECO:0000313" key="1">
    <source>
        <dbReference type="EMBL" id="KAL3609698.1"/>
    </source>
</evidence>
<keyword evidence="2" id="KW-1185">Reference proteome</keyword>
<comment type="caution">
    <text evidence="1">The sequence shown here is derived from an EMBL/GenBank/DDBJ whole genome shotgun (WGS) entry which is preliminary data.</text>
</comment>
<proteinExistence type="predicted"/>
<sequence>MASSYLPSAYSATQRRSSRTPDNPIIAGPLNPGLAPAPNPRPILQFLAFGLFILLSLLQLLPATHSRDPFDPSRNWVPLHSNPSSPLRELGARNGDGGGDDGMVHVVSWMDCLDLRVLAVLANSTLSSSSCPELVSFHFFIPGGDEDKVPFYKLKVLFPHSKLEIHGQEEVKEIVRIAFSDEQYAEPNYEEIVPFIIPTVHQFLSKFIYVSANVIMKARVEELIGVDLNNYAIASAEDCSQRLKTYVNSDVLDAIQRSGSKPWVSETPYAKDTCLPDLSVLVINARKLDKDIVETVLWWSKVLNLRERIDQKNLAVALALYNRYLKLSSSWLVKDITSSEVNNSMIIYYDGPKTSCIESISGAASKYSDGNVWTRKGSIEAKFILFSNLSPNGIHFVAGKCSRLSNYILIALKTPSVLLIFLILHQILLHLLVDVHVSYCNQSPNNSGSTCYLCHSSTSGAVDYNVKVLFNNAATMKSGDL</sequence>
<organism evidence="1 2">
    <name type="scientific">Populus alba</name>
    <name type="common">White poplar</name>
    <dbReference type="NCBI Taxonomy" id="43335"/>
    <lineage>
        <taxon>Eukaryota</taxon>
        <taxon>Viridiplantae</taxon>
        <taxon>Streptophyta</taxon>
        <taxon>Embryophyta</taxon>
        <taxon>Tracheophyta</taxon>
        <taxon>Spermatophyta</taxon>
        <taxon>Magnoliopsida</taxon>
        <taxon>eudicotyledons</taxon>
        <taxon>Gunneridae</taxon>
        <taxon>Pentapetalae</taxon>
        <taxon>rosids</taxon>
        <taxon>fabids</taxon>
        <taxon>Malpighiales</taxon>
        <taxon>Salicaceae</taxon>
        <taxon>Saliceae</taxon>
        <taxon>Populus</taxon>
    </lineage>
</organism>
<reference evidence="1 2" key="1">
    <citation type="journal article" date="2024" name="Plant Biotechnol. J.">
        <title>Genome and CRISPR/Cas9 system of a widespread forest tree (Populus alba) in the world.</title>
        <authorList>
            <person name="Liu Y.J."/>
            <person name="Jiang P.F."/>
            <person name="Han X.M."/>
            <person name="Li X.Y."/>
            <person name="Wang H.M."/>
            <person name="Wang Y.J."/>
            <person name="Wang X.X."/>
            <person name="Zeng Q.Y."/>
        </authorList>
    </citation>
    <scope>NUCLEOTIDE SEQUENCE [LARGE SCALE GENOMIC DNA]</scope>
    <source>
        <strain evidence="2">cv. PAL-ZL1</strain>
    </source>
</reference>
<dbReference type="Proteomes" id="UP000309997">
    <property type="component" value="Unassembled WGS sequence"/>
</dbReference>